<sequence>MGNLVTPERPNSSVAPQITVIVLTAGVVGGLFIVVTVFIICKYCVKRKKSPRSPSLDQLPPVSPNRLLTMESKHKDHERCLDEQEPTETTRLKSSIQQINESPSCLLLELPSSLPKYHLTDYLKLFLFITAVSSYIIQGPSCLLLELPSSLPKYHLTDYKTLLIHYCCFFYTSFKVLLAFFLFITAPFLVTQISSY</sequence>
<feature type="transmembrane region" description="Helical" evidence="1">
    <location>
        <begin position="20"/>
        <end position="45"/>
    </location>
</feature>
<keyword evidence="1" id="KW-0472">Membrane</keyword>
<dbReference type="OrthoDB" id="6247020at2759"/>
<evidence type="ECO:0000313" key="2">
    <source>
        <dbReference type="EMBL" id="CAE1252604.1"/>
    </source>
</evidence>
<evidence type="ECO:0000313" key="3">
    <source>
        <dbReference type="Proteomes" id="UP000597762"/>
    </source>
</evidence>
<accession>A0A812C496</accession>
<dbReference type="Proteomes" id="UP000597762">
    <property type="component" value="Unassembled WGS sequence"/>
</dbReference>
<reference evidence="2" key="1">
    <citation type="submission" date="2021-01" db="EMBL/GenBank/DDBJ databases">
        <authorList>
            <person name="Li R."/>
            <person name="Bekaert M."/>
        </authorList>
    </citation>
    <scope>NUCLEOTIDE SEQUENCE</scope>
    <source>
        <strain evidence="2">Farmed</strain>
    </source>
</reference>
<feature type="transmembrane region" description="Helical" evidence="1">
    <location>
        <begin position="122"/>
        <end position="143"/>
    </location>
</feature>
<dbReference type="AlphaFoldDB" id="A0A812C496"/>
<evidence type="ECO:0000256" key="1">
    <source>
        <dbReference type="SAM" id="Phobius"/>
    </source>
</evidence>
<keyword evidence="3" id="KW-1185">Reference proteome</keyword>
<protein>
    <submittedName>
        <fullName evidence="2">Uncharacterized protein</fullName>
    </submittedName>
</protein>
<dbReference type="EMBL" id="CAHIKZ030001104">
    <property type="protein sequence ID" value="CAE1252604.1"/>
    <property type="molecule type" value="Genomic_DNA"/>
</dbReference>
<keyword evidence="1" id="KW-1133">Transmembrane helix</keyword>
<keyword evidence="1" id="KW-0812">Transmembrane</keyword>
<gene>
    <name evidence="2" type="ORF">SPHA_28053</name>
</gene>
<comment type="caution">
    <text evidence="2">The sequence shown here is derived from an EMBL/GenBank/DDBJ whole genome shotgun (WGS) entry which is preliminary data.</text>
</comment>
<organism evidence="2 3">
    <name type="scientific">Acanthosepion pharaonis</name>
    <name type="common">Pharaoh cuttlefish</name>
    <name type="synonym">Sepia pharaonis</name>
    <dbReference type="NCBI Taxonomy" id="158019"/>
    <lineage>
        <taxon>Eukaryota</taxon>
        <taxon>Metazoa</taxon>
        <taxon>Spiralia</taxon>
        <taxon>Lophotrochozoa</taxon>
        <taxon>Mollusca</taxon>
        <taxon>Cephalopoda</taxon>
        <taxon>Coleoidea</taxon>
        <taxon>Decapodiformes</taxon>
        <taxon>Sepiida</taxon>
        <taxon>Sepiina</taxon>
        <taxon>Sepiidae</taxon>
        <taxon>Acanthosepion</taxon>
    </lineage>
</organism>
<proteinExistence type="predicted"/>
<name>A0A812C496_ACAPH</name>
<feature type="transmembrane region" description="Helical" evidence="1">
    <location>
        <begin position="163"/>
        <end position="190"/>
    </location>
</feature>